<protein>
    <recommendedName>
        <fullName evidence="4">ATP synthase F0 subunit 8</fullName>
    </recommendedName>
</protein>
<keyword evidence="1" id="KW-0472">Membrane</keyword>
<name>A0ABW0LFQ3_9BACI</name>
<reference evidence="3" key="1">
    <citation type="journal article" date="2019" name="Int. J. Syst. Evol. Microbiol.">
        <title>The Global Catalogue of Microorganisms (GCM) 10K type strain sequencing project: providing services to taxonomists for standard genome sequencing and annotation.</title>
        <authorList>
            <consortium name="The Broad Institute Genomics Platform"/>
            <consortium name="The Broad Institute Genome Sequencing Center for Infectious Disease"/>
            <person name="Wu L."/>
            <person name="Ma J."/>
        </authorList>
    </citation>
    <scope>NUCLEOTIDE SEQUENCE [LARGE SCALE GENOMIC DNA]</scope>
    <source>
        <strain evidence="3">CGMCC 1.12237</strain>
    </source>
</reference>
<dbReference type="EMBL" id="JBHSMC010000011">
    <property type="protein sequence ID" value="MFC5464713.1"/>
    <property type="molecule type" value="Genomic_DNA"/>
</dbReference>
<keyword evidence="1" id="KW-0812">Transmembrane</keyword>
<dbReference type="RefSeq" id="WP_382349962.1">
    <property type="nucleotide sequence ID" value="NZ_JBHSMC010000011.1"/>
</dbReference>
<evidence type="ECO:0000313" key="2">
    <source>
        <dbReference type="EMBL" id="MFC5464713.1"/>
    </source>
</evidence>
<evidence type="ECO:0008006" key="4">
    <source>
        <dbReference type="Google" id="ProtNLM"/>
    </source>
</evidence>
<sequence length="41" mass="4980">MFVWITTIISFIIILAFFEEAIYFFTNRFIFHQKDNDDTGN</sequence>
<comment type="caution">
    <text evidence="2">The sequence shown here is derived from an EMBL/GenBank/DDBJ whole genome shotgun (WGS) entry which is preliminary data.</text>
</comment>
<organism evidence="2 3">
    <name type="scientific">Lederbergia graminis</name>
    <dbReference type="NCBI Taxonomy" id="735518"/>
    <lineage>
        <taxon>Bacteria</taxon>
        <taxon>Bacillati</taxon>
        <taxon>Bacillota</taxon>
        <taxon>Bacilli</taxon>
        <taxon>Bacillales</taxon>
        <taxon>Bacillaceae</taxon>
        <taxon>Lederbergia</taxon>
    </lineage>
</organism>
<feature type="transmembrane region" description="Helical" evidence="1">
    <location>
        <begin position="6"/>
        <end position="25"/>
    </location>
</feature>
<gene>
    <name evidence="2" type="ORF">ACFPM4_08095</name>
</gene>
<keyword evidence="3" id="KW-1185">Reference proteome</keyword>
<evidence type="ECO:0000313" key="3">
    <source>
        <dbReference type="Proteomes" id="UP001596147"/>
    </source>
</evidence>
<accession>A0ABW0LFQ3</accession>
<keyword evidence="1" id="KW-1133">Transmembrane helix</keyword>
<dbReference type="Proteomes" id="UP001596147">
    <property type="component" value="Unassembled WGS sequence"/>
</dbReference>
<evidence type="ECO:0000256" key="1">
    <source>
        <dbReference type="SAM" id="Phobius"/>
    </source>
</evidence>
<proteinExistence type="predicted"/>